<dbReference type="Pfam" id="PF12961">
    <property type="entry name" value="DUF3850"/>
    <property type="match status" value="1"/>
</dbReference>
<protein>
    <recommendedName>
        <fullName evidence="1">DUF3850 domain-containing protein</fullName>
    </recommendedName>
</protein>
<dbReference type="OrthoDB" id="1700487at2"/>
<keyword evidence="4" id="KW-1185">Reference proteome</keyword>
<dbReference type="InterPro" id="IPR015947">
    <property type="entry name" value="PUA-like_sf"/>
</dbReference>
<organism evidence="2 5">
    <name type="scientific">Gilliamella apicola</name>
    <dbReference type="NCBI Taxonomy" id="1196095"/>
    <lineage>
        <taxon>Bacteria</taxon>
        <taxon>Pseudomonadati</taxon>
        <taxon>Pseudomonadota</taxon>
        <taxon>Gammaproteobacteria</taxon>
        <taxon>Orbales</taxon>
        <taxon>Orbaceae</taxon>
        <taxon>Gilliamella</taxon>
    </lineage>
</organism>
<dbReference type="InterPro" id="IPR039440">
    <property type="entry name" value="DUF3850"/>
</dbReference>
<comment type="caution">
    <text evidence="2">The sequence shown here is derived from an EMBL/GenBank/DDBJ whole genome shotgun (WGS) entry which is preliminary data.</text>
</comment>
<proteinExistence type="predicted"/>
<evidence type="ECO:0000259" key="1">
    <source>
        <dbReference type="Pfam" id="PF12961"/>
    </source>
</evidence>
<dbReference type="Proteomes" id="UP000194977">
    <property type="component" value="Unassembled WGS sequence"/>
</dbReference>
<sequence>MREIMTKHKLKIKSEYFSAVINKTKTAEIRYNDRNYQVGDILNLNEIDEHGVFTGKNCAVIVTHVLDDNQYLQTGYVMLSFHLRSINPVEE</sequence>
<accession>A0A242NEW7</accession>
<evidence type="ECO:0000313" key="2">
    <source>
        <dbReference type="EMBL" id="OTP98338.1"/>
    </source>
</evidence>
<evidence type="ECO:0000313" key="5">
    <source>
        <dbReference type="Proteomes" id="UP000194977"/>
    </source>
</evidence>
<dbReference type="EMBL" id="NART01000042">
    <property type="protein sequence ID" value="OTQ09419.1"/>
    <property type="molecule type" value="Genomic_DNA"/>
</dbReference>
<dbReference type="Proteomes" id="UP000194800">
    <property type="component" value="Unassembled WGS sequence"/>
</dbReference>
<gene>
    <name evidence="3" type="ORF">B6C91_09215</name>
    <name evidence="2" type="ORF">B6D08_11385</name>
</gene>
<dbReference type="AlphaFoldDB" id="A0A242NEW7"/>
<feature type="domain" description="DUF3850" evidence="1">
    <location>
        <begin position="8"/>
        <end position="81"/>
    </location>
</feature>
<evidence type="ECO:0000313" key="3">
    <source>
        <dbReference type="EMBL" id="OTQ09419.1"/>
    </source>
</evidence>
<dbReference type="Gene3D" id="2.30.130.30">
    <property type="entry name" value="Hypothetical protein"/>
    <property type="match status" value="1"/>
</dbReference>
<dbReference type="EMBL" id="NARP01000033">
    <property type="protein sequence ID" value="OTP98338.1"/>
    <property type="molecule type" value="Genomic_DNA"/>
</dbReference>
<reference evidence="4 5" key="1">
    <citation type="submission" date="2017-03" db="EMBL/GenBank/DDBJ databases">
        <title>Comparative genomics of honeybee gut symbionts reveal geographically distinct and subgroup specific antibiotic resistance.</title>
        <authorList>
            <person name="Ludvigsen J."/>
            <person name="Porcellato D."/>
            <person name="Labee-Lund T.M."/>
            <person name="Amdam G.V."/>
            <person name="Rudi K."/>
        </authorList>
    </citation>
    <scope>NUCLEOTIDE SEQUENCE [LARGE SCALE GENOMIC DNA]</scope>
    <source>
        <strain evidence="2 5">A-7-12</strain>
        <strain evidence="3 4">A-9-12</strain>
    </source>
</reference>
<name>A0A242NEW7_9GAMM</name>
<evidence type="ECO:0000313" key="4">
    <source>
        <dbReference type="Proteomes" id="UP000194800"/>
    </source>
</evidence>
<dbReference type="SUPFAM" id="SSF88697">
    <property type="entry name" value="PUA domain-like"/>
    <property type="match status" value="1"/>
</dbReference>